<dbReference type="Proteomes" id="UP001250698">
    <property type="component" value="Unassembled WGS sequence"/>
</dbReference>
<keyword evidence="1" id="KW-1133">Transmembrane helix</keyword>
<feature type="transmembrane region" description="Helical" evidence="1">
    <location>
        <begin position="175"/>
        <end position="193"/>
    </location>
</feature>
<protein>
    <recommendedName>
        <fullName evidence="4">DUF3592 domain-containing protein</fullName>
    </recommendedName>
</protein>
<evidence type="ECO:0008006" key="4">
    <source>
        <dbReference type="Google" id="ProtNLM"/>
    </source>
</evidence>
<keyword evidence="1" id="KW-0812">Transmembrane</keyword>
<organism evidence="2 3">
    <name type="scientific">Hymenobacter endophyticus</name>
    <dbReference type="NCBI Taxonomy" id="3076335"/>
    <lineage>
        <taxon>Bacteria</taxon>
        <taxon>Pseudomonadati</taxon>
        <taxon>Bacteroidota</taxon>
        <taxon>Cytophagia</taxon>
        <taxon>Cytophagales</taxon>
        <taxon>Hymenobacteraceae</taxon>
        <taxon>Hymenobacter</taxon>
    </lineage>
</organism>
<keyword evidence="1" id="KW-0472">Membrane</keyword>
<dbReference type="EMBL" id="JAWDJT010000004">
    <property type="protein sequence ID" value="MDU0370559.1"/>
    <property type="molecule type" value="Genomic_DNA"/>
</dbReference>
<keyword evidence="3" id="KW-1185">Reference proteome</keyword>
<reference evidence="2 3" key="1">
    <citation type="submission" date="2023-10" db="EMBL/GenBank/DDBJ databases">
        <title>Hymenobacter endophyticus sp. nov., an isolate from the leaf tissues of wheat.</title>
        <authorList>
            <person name="Dai Y."/>
        </authorList>
    </citation>
    <scope>NUCLEOTIDE SEQUENCE [LARGE SCALE GENOMIC DNA]</scope>
    <source>
        <strain evidence="2 3">ZK17L-C2</strain>
    </source>
</reference>
<proteinExistence type="predicted"/>
<sequence length="215" mass="23713">MLYQLPALAVWGIIALDLGVLTILIQLLRHPRSGTEKWAAIIGVMLVFLPLCGLKLLFSSPGTLASTPGQFTVCNPEHHYTSVYYLLQDETGSWRVGWTEYMWATDQTAVVETEGVSAVRVAVRLNGQWRYAPMRFQELNIAEDITLPQGFSEVDTSGHMSAVVAAYRATEYANLFSNLLTLSCIGLLASVIAQRLALRRARSTDYSTSPDTLGN</sequence>
<evidence type="ECO:0000313" key="2">
    <source>
        <dbReference type="EMBL" id="MDU0370559.1"/>
    </source>
</evidence>
<evidence type="ECO:0000256" key="1">
    <source>
        <dbReference type="SAM" id="Phobius"/>
    </source>
</evidence>
<gene>
    <name evidence="2" type="ORF">ROI90_09170</name>
</gene>
<name>A0ABU3TGQ3_9BACT</name>
<evidence type="ECO:0000313" key="3">
    <source>
        <dbReference type="Proteomes" id="UP001250698"/>
    </source>
</evidence>
<comment type="caution">
    <text evidence="2">The sequence shown here is derived from an EMBL/GenBank/DDBJ whole genome shotgun (WGS) entry which is preliminary data.</text>
</comment>
<accession>A0ABU3TGQ3</accession>
<feature type="transmembrane region" description="Helical" evidence="1">
    <location>
        <begin position="39"/>
        <end position="58"/>
    </location>
</feature>
<feature type="transmembrane region" description="Helical" evidence="1">
    <location>
        <begin position="6"/>
        <end position="27"/>
    </location>
</feature>
<dbReference type="RefSeq" id="WP_315998037.1">
    <property type="nucleotide sequence ID" value="NZ_JAWDJT010000004.1"/>
</dbReference>